<evidence type="ECO:0000313" key="2">
    <source>
        <dbReference type="EMBL" id="KAJ7681661.1"/>
    </source>
</evidence>
<evidence type="ECO:0000313" key="3">
    <source>
        <dbReference type="Proteomes" id="UP001221757"/>
    </source>
</evidence>
<proteinExistence type="predicted"/>
<dbReference type="Proteomes" id="UP001221757">
    <property type="component" value="Unassembled WGS sequence"/>
</dbReference>
<dbReference type="AlphaFoldDB" id="A0AAD7G9T9"/>
<feature type="compositionally biased region" description="Polar residues" evidence="1">
    <location>
        <begin position="14"/>
        <end position="27"/>
    </location>
</feature>
<accession>A0AAD7G9T9</accession>
<evidence type="ECO:0000256" key="1">
    <source>
        <dbReference type="SAM" id="MobiDB-lite"/>
    </source>
</evidence>
<dbReference type="EMBL" id="JARKIE010000115">
    <property type="protein sequence ID" value="KAJ7681661.1"/>
    <property type="molecule type" value="Genomic_DNA"/>
</dbReference>
<keyword evidence="3" id="KW-1185">Reference proteome</keyword>
<organism evidence="2 3">
    <name type="scientific">Mycena rosella</name>
    <name type="common">Pink bonnet</name>
    <name type="synonym">Agaricus rosellus</name>
    <dbReference type="NCBI Taxonomy" id="1033263"/>
    <lineage>
        <taxon>Eukaryota</taxon>
        <taxon>Fungi</taxon>
        <taxon>Dikarya</taxon>
        <taxon>Basidiomycota</taxon>
        <taxon>Agaricomycotina</taxon>
        <taxon>Agaricomycetes</taxon>
        <taxon>Agaricomycetidae</taxon>
        <taxon>Agaricales</taxon>
        <taxon>Marasmiineae</taxon>
        <taxon>Mycenaceae</taxon>
        <taxon>Mycena</taxon>
    </lineage>
</organism>
<feature type="region of interest" description="Disordered" evidence="1">
    <location>
        <begin position="1"/>
        <end position="27"/>
    </location>
</feature>
<comment type="caution">
    <text evidence="2">The sequence shown here is derived from an EMBL/GenBank/DDBJ whole genome shotgun (WGS) entry which is preliminary data.</text>
</comment>
<gene>
    <name evidence="2" type="ORF">B0H17DRAFT_942763</name>
</gene>
<sequence length="144" mass="15702">MAGPKGHFRLDHSSPASSINVSRSAPHHTSTFHYGECQAYTDPTPPKPAAGSFEHDSLPSSKYSLRWDNWAAFQAWLSREESTFAIETATILGNYSSVHDHLLGNANLPFTQIPKDTKEHIAGLLRLGVSADHIVRGKPSGVLV</sequence>
<protein>
    <submittedName>
        <fullName evidence="2">Uncharacterized protein</fullName>
    </submittedName>
</protein>
<reference evidence="2" key="1">
    <citation type="submission" date="2023-03" db="EMBL/GenBank/DDBJ databases">
        <title>Massive genome expansion in bonnet fungi (Mycena s.s.) driven by repeated elements and novel gene families across ecological guilds.</title>
        <authorList>
            <consortium name="Lawrence Berkeley National Laboratory"/>
            <person name="Harder C.B."/>
            <person name="Miyauchi S."/>
            <person name="Viragh M."/>
            <person name="Kuo A."/>
            <person name="Thoen E."/>
            <person name="Andreopoulos B."/>
            <person name="Lu D."/>
            <person name="Skrede I."/>
            <person name="Drula E."/>
            <person name="Henrissat B."/>
            <person name="Morin E."/>
            <person name="Kohler A."/>
            <person name="Barry K."/>
            <person name="LaButti K."/>
            <person name="Morin E."/>
            <person name="Salamov A."/>
            <person name="Lipzen A."/>
            <person name="Mereny Z."/>
            <person name="Hegedus B."/>
            <person name="Baldrian P."/>
            <person name="Stursova M."/>
            <person name="Weitz H."/>
            <person name="Taylor A."/>
            <person name="Grigoriev I.V."/>
            <person name="Nagy L.G."/>
            <person name="Martin F."/>
            <person name="Kauserud H."/>
        </authorList>
    </citation>
    <scope>NUCLEOTIDE SEQUENCE</scope>
    <source>
        <strain evidence="2">CBHHK067</strain>
    </source>
</reference>
<name>A0AAD7G9T9_MYCRO</name>